<evidence type="ECO:0000256" key="6">
    <source>
        <dbReference type="ARBA" id="ARBA00023136"/>
    </source>
</evidence>
<feature type="transmembrane region" description="Helical" evidence="9">
    <location>
        <begin position="20"/>
        <end position="41"/>
    </location>
</feature>
<dbReference type="GO" id="GO:0007608">
    <property type="term" value="P:sensory perception of smell"/>
    <property type="evidence" value="ECO:0007669"/>
    <property type="project" value="UniProtKB-KW"/>
</dbReference>
<protein>
    <submittedName>
        <fullName evidence="10">OR4 protein</fullName>
    </submittedName>
</protein>
<feature type="transmembrane region" description="Helical" evidence="9">
    <location>
        <begin position="1289"/>
        <end position="1311"/>
    </location>
</feature>
<keyword evidence="11" id="KW-1185">Reference proteome</keyword>
<feature type="transmembrane region" description="Helical" evidence="9">
    <location>
        <begin position="464"/>
        <end position="486"/>
    </location>
</feature>
<dbReference type="InterPro" id="IPR004117">
    <property type="entry name" value="7tm6_olfct_rcpt"/>
</dbReference>
<organism evidence="10 11">
    <name type="scientific">Vespula squamosa</name>
    <name type="common">Southern yellow jacket</name>
    <name type="synonym">Wasp</name>
    <dbReference type="NCBI Taxonomy" id="30214"/>
    <lineage>
        <taxon>Eukaryota</taxon>
        <taxon>Metazoa</taxon>
        <taxon>Ecdysozoa</taxon>
        <taxon>Arthropoda</taxon>
        <taxon>Hexapoda</taxon>
        <taxon>Insecta</taxon>
        <taxon>Pterygota</taxon>
        <taxon>Neoptera</taxon>
        <taxon>Endopterygota</taxon>
        <taxon>Hymenoptera</taxon>
        <taxon>Apocrita</taxon>
        <taxon>Aculeata</taxon>
        <taxon>Vespoidea</taxon>
        <taxon>Vespidae</taxon>
        <taxon>Vespinae</taxon>
        <taxon>Vespula</taxon>
    </lineage>
</organism>
<evidence type="ECO:0000256" key="1">
    <source>
        <dbReference type="ARBA" id="ARBA00004141"/>
    </source>
</evidence>
<sequence>MCMVGYYMIKGWNNVSMINMLTYVTLLTSFMFNIFIICYIGELLADECKKMAESTYMINWYQLKGKKALSLILIISMSLSSSRLTAGKFIELSLRSFGDNHTSEDHLKIILISSAYNNFIFCYIEKLLTEQYLHVYTNIENPTASQRHHFRSALALARIKVAGTRISFRQRLQSASCTQTVIMHDRLGDSRDNNSEIENKNYQKDIRYVLQLCRWIIKPIGIWPLIYDGATKMEIIISIVLSFACISCLCFVLIPSGLHTLIYEKNINIKLKLFGPVGFCLTSTIKYCYLGIKGRAIGRCIGYMDKDWRHVRDEDYRRIMIKHATVGRNLTILCASFLYSGGMSYHTIMPLFSRKKIDENHTIRPLTYPGYDHFIESQVSPTYEIIFFTHCIYALITYNITTATCSLAATFVSHVCGQVQIIISRLDDLVDGKKNENTVLGDRLAVIIQEHVKVLRFSEQVEEVLREVCLMELVASTLIICLLQYYCMTEWSNNDAVAILTYFILLVSFTFNIFIFCYIGELLVNQCRKIGAASYNIEWYRLSANKGLDLVLLIAIANYPPKITAGKIFELSLATFGRVSSKIVARISELNPSIKLTLFNRSSASHRSRSRGMDKKLKEDDKGYVIKPCRYVLKPIGLWPMIYKRVSRTEKIISAILAVTSFSSVCFVLIPAGLYMFFYERNINIKLKLFGPLGYCLTSTIKYCYLGLKGEAIGRCIAHVENDWETILDQNHRAIMKKYATVGRNLTVLCALFLYSGGMSYHTIMTLSSSKKINDTLTIRALTYPGYDRYFDVQASPAYEIVFFLHCVCAMVMHSITTGACSLAATFVTHACGQIQIIMTRLNDLVEGKESGDIKLSDRMAIIVRDHAKTLRFSVEVEKVLREVCLLELVASTLIICLLEYYCITEWENNDRIATMTYFILLVSFTFNIFIFCYIGELLVDQCKKVGAASYNIEWYRLPRNVSLSLILLIAISNYPPKITAGKLFELSLLTFGSENDMNYAIQLCRFVLKPIGLWPMVYKRVSSVEKILSAVLAIACFSTVCFVLLPAGIYMLFYEHDINTKLKLFGPVGFCLTSTFQYCYLGLKGKAIGGCIAHVENDWKMVHDLNHRAIMKEYATLGRNLTVLCALFLFSGGMSYHTVMTLSSSKKINETLTIRALAYPGYDRYFDIQASPTYEIIFFLHCVCAMVMYSITTAACSLAATFVTHACGQIQIVMTRLSDLVEGKESNNIELNDRLVIIVRDHAKTLRFSVQVEEVLREVCLLELIACTWNICLLEYYCMMEWENNDPIATLTYLILLISFTFNIFIFCYIGELLVDQCKKVGAASYNVEWYRLPKNIGLGLILLIAISNYPPKITAGKLFELSLFTFGSVLKTSLVYLNLIRTITD</sequence>
<evidence type="ECO:0000256" key="3">
    <source>
        <dbReference type="ARBA" id="ARBA00022692"/>
    </source>
</evidence>
<comment type="caution">
    <text evidence="10">The sequence shown here is derived from an EMBL/GenBank/DDBJ whole genome shotgun (WGS) entry which is preliminary data.</text>
</comment>
<name>A0ABD2BE39_VESSQ</name>
<evidence type="ECO:0000256" key="2">
    <source>
        <dbReference type="ARBA" id="ARBA00022606"/>
    </source>
</evidence>
<dbReference type="Proteomes" id="UP001607302">
    <property type="component" value="Unassembled WGS sequence"/>
</dbReference>
<keyword evidence="6 9" id="KW-0472">Membrane</keyword>
<dbReference type="Pfam" id="PF02949">
    <property type="entry name" value="7tm_6"/>
    <property type="match status" value="4"/>
</dbReference>
<keyword evidence="8" id="KW-0807">Transducer</keyword>
<feature type="transmembrane region" description="Helical" evidence="9">
    <location>
        <begin position="1031"/>
        <end position="1053"/>
    </location>
</feature>
<evidence type="ECO:0000256" key="5">
    <source>
        <dbReference type="ARBA" id="ARBA00022989"/>
    </source>
</evidence>
<evidence type="ECO:0000256" key="8">
    <source>
        <dbReference type="ARBA" id="ARBA00023224"/>
    </source>
</evidence>
<feature type="transmembrane region" description="Helical" evidence="9">
    <location>
        <begin position="1363"/>
        <end position="1382"/>
    </location>
</feature>
<dbReference type="EMBL" id="JAUDFV010000110">
    <property type="protein sequence ID" value="KAL2731019.1"/>
    <property type="molecule type" value="Genomic_DNA"/>
</dbReference>
<evidence type="ECO:0000256" key="7">
    <source>
        <dbReference type="ARBA" id="ARBA00023170"/>
    </source>
</evidence>
<feature type="transmembrane region" description="Helical" evidence="9">
    <location>
        <begin position="498"/>
        <end position="519"/>
    </location>
</feature>
<dbReference type="PANTHER" id="PTHR21137">
    <property type="entry name" value="ODORANT RECEPTOR"/>
    <property type="match status" value="1"/>
</dbReference>
<evidence type="ECO:0000256" key="9">
    <source>
        <dbReference type="SAM" id="Phobius"/>
    </source>
</evidence>
<proteinExistence type="predicted"/>
<accession>A0ABD2BE39</accession>
<evidence type="ECO:0000313" key="11">
    <source>
        <dbReference type="Proteomes" id="UP001607302"/>
    </source>
</evidence>
<feature type="transmembrane region" description="Helical" evidence="9">
    <location>
        <begin position="274"/>
        <end position="292"/>
    </location>
</feature>
<feature type="transmembrane region" description="Helical" evidence="9">
    <location>
        <begin position="746"/>
        <end position="764"/>
    </location>
</feature>
<dbReference type="GO" id="GO:0007165">
    <property type="term" value="P:signal transduction"/>
    <property type="evidence" value="ECO:0007669"/>
    <property type="project" value="UniProtKB-KW"/>
</dbReference>
<dbReference type="PANTHER" id="PTHR21137:SF42">
    <property type="entry name" value="ODORANT RECEPTOR 83A"/>
    <property type="match status" value="1"/>
</dbReference>
<keyword evidence="2" id="KW-0716">Sensory transduction</keyword>
<reference evidence="10 11" key="1">
    <citation type="journal article" date="2024" name="Ann. Entomol. Soc. Am.">
        <title>Genomic analyses of the southern and eastern yellowjacket wasps (Hymenoptera: Vespidae) reveal evolutionary signatures of social life.</title>
        <authorList>
            <person name="Catto M.A."/>
            <person name="Caine P.B."/>
            <person name="Orr S.E."/>
            <person name="Hunt B.G."/>
            <person name="Goodisman M.A.D."/>
        </authorList>
    </citation>
    <scope>NUCLEOTIDE SEQUENCE [LARGE SCALE GENOMIC DNA]</scope>
    <source>
        <strain evidence="10">233</strain>
        <tissue evidence="10">Head and thorax</tissue>
    </source>
</reference>
<keyword evidence="5 9" id="KW-1133">Transmembrane helix</keyword>
<evidence type="ECO:0000256" key="4">
    <source>
        <dbReference type="ARBA" id="ARBA00022725"/>
    </source>
</evidence>
<feature type="transmembrane region" description="Helical" evidence="9">
    <location>
        <begin position="1065"/>
        <end position="1084"/>
    </location>
</feature>
<feature type="transmembrane region" description="Helical" evidence="9">
    <location>
        <begin position="652"/>
        <end position="678"/>
    </location>
</feature>
<dbReference type="GO" id="GO:0005886">
    <property type="term" value="C:plasma membrane"/>
    <property type="evidence" value="ECO:0007669"/>
    <property type="project" value="UniProtKB-SubCell"/>
</dbReference>
<keyword evidence="3 9" id="KW-0812">Transmembrane</keyword>
<feature type="transmembrane region" description="Helical" evidence="9">
    <location>
        <begin position="1331"/>
        <end position="1351"/>
    </location>
</feature>
<feature type="transmembrane region" description="Helical" evidence="9">
    <location>
        <begin position="1122"/>
        <end position="1140"/>
    </location>
</feature>
<keyword evidence="4" id="KW-0552">Olfaction</keyword>
<evidence type="ECO:0000313" key="10">
    <source>
        <dbReference type="EMBL" id="KAL2731019.1"/>
    </source>
</evidence>
<keyword evidence="7" id="KW-0675">Receptor</keyword>
<comment type="subcellular location">
    <subcellularLocation>
        <location evidence="1">Membrane</location>
        <topology evidence="1">Multi-pass membrane protein</topology>
    </subcellularLocation>
</comment>
<feature type="transmembrane region" description="Helical" evidence="9">
    <location>
        <begin position="884"/>
        <end position="904"/>
    </location>
</feature>
<feature type="transmembrane region" description="Helical" evidence="9">
    <location>
        <begin position="1177"/>
        <end position="1205"/>
    </location>
</feature>
<feature type="transmembrane region" description="Helical" evidence="9">
    <location>
        <begin position="916"/>
        <end position="940"/>
    </location>
</feature>
<feature type="transmembrane region" description="Helical" evidence="9">
    <location>
        <begin position="235"/>
        <end position="254"/>
    </location>
</feature>
<gene>
    <name evidence="10" type="ORF">V1478_005432</name>
</gene>